<feature type="transmembrane region" description="Helical" evidence="1">
    <location>
        <begin position="49"/>
        <end position="70"/>
    </location>
</feature>
<dbReference type="EMBL" id="JACHXL010000007">
    <property type="protein sequence ID" value="MBB3107742.1"/>
    <property type="molecule type" value="Genomic_DNA"/>
</dbReference>
<evidence type="ECO:0008006" key="4">
    <source>
        <dbReference type="Google" id="ProtNLM"/>
    </source>
</evidence>
<dbReference type="RefSeq" id="WP_183621195.1">
    <property type="nucleotide sequence ID" value="NZ_CAJHAH010000008.1"/>
</dbReference>
<sequence>MNIIYILPFSYFYNTRLRNGSWVFHALFEWLSAAILVMALGSVPPFQALIQAILVYFAFISLYEIGYLVNDLFAARKEKDGRRRGPQNAPTMWVLTWIAFRIMAFIVLTILLNMQEVWAWWSFFLALFIVFALHNIFVDREFKAATFLWLAWFRFMAPVIFVVEDRYRMGIALAASISYAAFRLFGYLDSKGLLKMPGRQRIRFRLVFFLMPLTGVLALAPYDEARGFVLLCAVYSIIALAAAGSSWLRHGHLD</sequence>
<name>A0A839TE44_9GAMM</name>
<keyword evidence="3" id="KW-1185">Reference proteome</keyword>
<keyword evidence="1" id="KW-0812">Transmembrane</keyword>
<keyword evidence="1" id="KW-1133">Transmembrane helix</keyword>
<proteinExistence type="predicted"/>
<evidence type="ECO:0000313" key="3">
    <source>
        <dbReference type="Proteomes" id="UP000588111"/>
    </source>
</evidence>
<accession>A0A839TE44</accession>
<feature type="transmembrane region" description="Helical" evidence="1">
    <location>
        <begin position="118"/>
        <end position="137"/>
    </location>
</feature>
<keyword evidence="1" id="KW-0472">Membrane</keyword>
<dbReference type="AlphaFoldDB" id="A0A839TE44"/>
<feature type="transmembrane region" description="Helical" evidence="1">
    <location>
        <begin position="91"/>
        <end position="112"/>
    </location>
</feature>
<feature type="transmembrane region" description="Helical" evidence="1">
    <location>
        <begin position="21"/>
        <end position="43"/>
    </location>
</feature>
<feature type="transmembrane region" description="Helical" evidence="1">
    <location>
        <begin position="202"/>
        <end position="222"/>
    </location>
</feature>
<evidence type="ECO:0000313" key="2">
    <source>
        <dbReference type="EMBL" id="MBB3107742.1"/>
    </source>
</evidence>
<evidence type="ECO:0000256" key="1">
    <source>
        <dbReference type="SAM" id="Phobius"/>
    </source>
</evidence>
<feature type="transmembrane region" description="Helical" evidence="1">
    <location>
        <begin position="144"/>
        <end position="163"/>
    </location>
</feature>
<feature type="transmembrane region" description="Helical" evidence="1">
    <location>
        <begin position="169"/>
        <end position="190"/>
    </location>
</feature>
<organism evidence="2 3">
    <name type="scientific">Psychrobacter luti</name>
    <dbReference type="NCBI Taxonomy" id="198481"/>
    <lineage>
        <taxon>Bacteria</taxon>
        <taxon>Pseudomonadati</taxon>
        <taxon>Pseudomonadota</taxon>
        <taxon>Gammaproteobacteria</taxon>
        <taxon>Moraxellales</taxon>
        <taxon>Moraxellaceae</taxon>
        <taxon>Psychrobacter</taxon>
    </lineage>
</organism>
<gene>
    <name evidence="2" type="ORF">FHS24_002274</name>
</gene>
<protein>
    <recommendedName>
        <fullName evidence="4">Prenyltransferase</fullName>
    </recommendedName>
</protein>
<comment type="caution">
    <text evidence="2">The sequence shown here is derived from an EMBL/GenBank/DDBJ whole genome shotgun (WGS) entry which is preliminary data.</text>
</comment>
<reference evidence="2 3" key="1">
    <citation type="submission" date="2020-08" db="EMBL/GenBank/DDBJ databases">
        <title>Genomic Encyclopedia of Type Strains, Phase III (KMG-III): the genomes of soil and plant-associated and newly described type strains.</title>
        <authorList>
            <person name="Whitman W."/>
        </authorList>
    </citation>
    <scope>NUCLEOTIDE SEQUENCE [LARGE SCALE GENOMIC DNA]</scope>
    <source>
        <strain evidence="2 3">CECT 5885</strain>
    </source>
</reference>
<feature type="transmembrane region" description="Helical" evidence="1">
    <location>
        <begin position="228"/>
        <end position="248"/>
    </location>
</feature>
<dbReference type="Proteomes" id="UP000588111">
    <property type="component" value="Unassembled WGS sequence"/>
</dbReference>